<keyword evidence="6" id="KW-0813">Transport</keyword>
<dbReference type="AlphaFoldDB" id="A0A328CWH7"/>
<keyword evidence="6" id="KW-0186">Copper</keyword>
<evidence type="ECO:0000256" key="5">
    <source>
        <dbReference type="ARBA" id="ARBA00023136"/>
    </source>
</evidence>
<comment type="caution">
    <text evidence="7">The sequence shown here is derived from an EMBL/GenBank/DDBJ whole genome shotgun (WGS) entry which is preliminary data.</text>
</comment>
<keyword evidence="8" id="KW-1185">Reference proteome</keyword>
<evidence type="ECO:0000313" key="8">
    <source>
        <dbReference type="Proteomes" id="UP000249390"/>
    </source>
</evidence>
<dbReference type="PANTHER" id="PTHR12483">
    <property type="entry name" value="SOLUTE CARRIER FAMILY 31 COPPER TRANSPORTERS"/>
    <property type="match status" value="1"/>
</dbReference>
<proteinExistence type="inferred from homology"/>
<keyword evidence="6" id="KW-0406">Ion transport</keyword>
<accession>A0A328CWH7</accession>
<evidence type="ECO:0000256" key="4">
    <source>
        <dbReference type="ARBA" id="ARBA00022989"/>
    </source>
</evidence>
<protein>
    <recommendedName>
        <fullName evidence="6">Copper transport protein</fullName>
    </recommendedName>
</protein>
<keyword evidence="5 6" id="KW-0472">Membrane</keyword>
<name>A0A328CWH7_9ASTE</name>
<feature type="transmembrane region" description="Helical" evidence="6">
    <location>
        <begin position="51"/>
        <end position="72"/>
    </location>
</feature>
<evidence type="ECO:0000256" key="6">
    <source>
        <dbReference type="RuleBase" id="RU367022"/>
    </source>
</evidence>
<sequence length="160" mass="17109">MDMGAMHGMAPSSAAANGTAHRRHMMMMHMTFFWGKDTEVLFSGWPGSGRLGMYLLSLAVVFGLAVLIEWLSNCNYIKDSADHVAAGIAQTALYGFRIGLAYVVMLAVMSFNGGVFLAAVAGHTLGFFFFGSRAFNKAPPPPPATAYGKTTDLPPMSCNC</sequence>
<evidence type="ECO:0000313" key="7">
    <source>
        <dbReference type="EMBL" id="RAL37416.1"/>
    </source>
</evidence>
<evidence type="ECO:0000256" key="3">
    <source>
        <dbReference type="ARBA" id="ARBA00022796"/>
    </source>
</evidence>
<comment type="subcellular location">
    <subcellularLocation>
        <location evidence="6">Membrane</location>
        <topology evidence="6">Multi-pass membrane protein</topology>
    </subcellularLocation>
</comment>
<dbReference type="PANTHER" id="PTHR12483:SF24">
    <property type="entry name" value="COPPER TRANSPORTER 2-RELATED"/>
    <property type="match status" value="1"/>
</dbReference>
<organism evidence="7 8">
    <name type="scientific">Cuscuta australis</name>
    <dbReference type="NCBI Taxonomy" id="267555"/>
    <lineage>
        <taxon>Eukaryota</taxon>
        <taxon>Viridiplantae</taxon>
        <taxon>Streptophyta</taxon>
        <taxon>Embryophyta</taxon>
        <taxon>Tracheophyta</taxon>
        <taxon>Spermatophyta</taxon>
        <taxon>Magnoliopsida</taxon>
        <taxon>eudicotyledons</taxon>
        <taxon>Gunneridae</taxon>
        <taxon>Pentapetalae</taxon>
        <taxon>asterids</taxon>
        <taxon>lamiids</taxon>
        <taxon>Solanales</taxon>
        <taxon>Convolvulaceae</taxon>
        <taxon>Cuscuteae</taxon>
        <taxon>Cuscuta</taxon>
        <taxon>Cuscuta subgen. Grammica</taxon>
        <taxon>Cuscuta sect. Cleistogrammica</taxon>
    </lineage>
</organism>
<dbReference type="Pfam" id="PF04145">
    <property type="entry name" value="Ctr"/>
    <property type="match status" value="1"/>
</dbReference>
<dbReference type="InterPro" id="IPR007274">
    <property type="entry name" value="Cop_transporter"/>
</dbReference>
<evidence type="ECO:0000256" key="1">
    <source>
        <dbReference type="ARBA" id="ARBA00006921"/>
    </source>
</evidence>
<reference evidence="7 8" key="1">
    <citation type="submission" date="2018-06" db="EMBL/GenBank/DDBJ databases">
        <title>The Genome of Cuscuta australis (Dodder) Provides Insight into the Evolution of Plant Parasitism.</title>
        <authorList>
            <person name="Liu H."/>
        </authorList>
    </citation>
    <scope>NUCLEOTIDE SEQUENCE [LARGE SCALE GENOMIC DNA]</scope>
    <source>
        <strain evidence="8">cv. Yunnan</strain>
        <tissue evidence="7">Vines</tissue>
    </source>
</reference>
<gene>
    <name evidence="7" type="ORF">DM860_000110</name>
</gene>
<dbReference type="Proteomes" id="UP000249390">
    <property type="component" value="Unassembled WGS sequence"/>
</dbReference>
<keyword evidence="3 6" id="KW-0187">Copper transport</keyword>
<keyword evidence="4 6" id="KW-1133">Transmembrane helix</keyword>
<comment type="similarity">
    <text evidence="1 6">Belongs to the copper transporter (Ctr) (TC 1.A.56) family. SLC31A subfamily.</text>
</comment>
<keyword evidence="2 6" id="KW-0812">Transmembrane</keyword>
<dbReference type="GO" id="GO:0005886">
    <property type="term" value="C:plasma membrane"/>
    <property type="evidence" value="ECO:0007669"/>
    <property type="project" value="TreeGrafter"/>
</dbReference>
<dbReference type="EMBL" id="NQVE01000215">
    <property type="protein sequence ID" value="RAL37416.1"/>
    <property type="molecule type" value="Genomic_DNA"/>
</dbReference>
<dbReference type="GO" id="GO:0005375">
    <property type="term" value="F:copper ion transmembrane transporter activity"/>
    <property type="evidence" value="ECO:0007669"/>
    <property type="project" value="UniProtKB-UniRule"/>
</dbReference>
<evidence type="ECO:0000256" key="2">
    <source>
        <dbReference type="ARBA" id="ARBA00022692"/>
    </source>
</evidence>